<dbReference type="Proteomes" id="UP000288216">
    <property type="component" value="Unassembled WGS sequence"/>
</dbReference>
<evidence type="ECO:0000313" key="2">
    <source>
        <dbReference type="EMBL" id="GCB76124.1"/>
    </source>
</evidence>
<organism evidence="2 3">
    <name type="scientific">Scyliorhinus torazame</name>
    <name type="common">Cloudy catshark</name>
    <name type="synonym">Catulus torazame</name>
    <dbReference type="NCBI Taxonomy" id="75743"/>
    <lineage>
        <taxon>Eukaryota</taxon>
        <taxon>Metazoa</taxon>
        <taxon>Chordata</taxon>
        <taxon>Craniata</taxon>
        <taxon>Vertebrata</taxon>
        <taxon>Chondrichthyes</taxon>
        <taxon>Elasmobranchii</taxon>
        <taxon>Galeomorphii</taxon>
        <taxon>Galeoidea</taxon>
        <taxon>Carcharhiniformes</taxon>
        <taxon>Scyliorhinidae</taxon>
        <taxon>Scyliorhinus</taxon>
    </lineage>
</organism>
<dbReference type="Gene3D" id="1.25.40.20">
    <property type="entry name" value="Ankyrin repeat-containing domain"/>
    <property type="match status" value="1"/>
</dbReference>
<protein>
    <submittedName>
        <fullName evidence="2">Uncharacterized protein</fullName>
    </submittedName>
</protein>
<dbReference type="InterPro" id="IPR042334">
    <property type="entry name" value="ANKRD31"/>
</dbReference>
<proteinExistence type="predicted"/>
<dbReference type="AlphaFoldDB" id="A0A401PSL9"/>
<dbReference type="InterPro" id="IPR036770">
    <property type="entry name" value="Ankyrin_rpt-contain_sf"/>
</dbReference>
<accession>A0A401PSL9</accession>
<dbReference type="PANTHER" id="PTHR24176:SF14">
    <property type="entry name" value="ANKYRIN REPEAT DOMAIN-CONTAINING PROTEIN 31"/>
    <property type="match status" value="1"/>
</dbReference>
<dbReference type="PANTHER" id="PTHR24176">
    <property type="entry name" value="ANKYRIN REPEAT DOMAIN-CONTAINING PROTEIN 31-RELATED"/>
    <property type="match status" value="1"/>
</dbReference>
<gene>
    <name evidence="2" type="ORF">scyTo_0015432</name>
</gene>
<keyword evidence="3" id="KW-1185">Reference proteome</keyword>
<evidence type="ECO:0000313" key="3">
    <source>
        <dbReference type="Proteomes" id="UP000288216"/>
    </source>
</evidence>
<comment type="caution">
    <text evidence="2">The sequence shown here is derived from an EMBL/GenBank/DDBJ whole genome shotgun (WGS) entry which is preliminary data.</text>
</comment>
<feature type="compositionally biased region" description="Polar residues" evidence="1">
    <location>
        <begin position="131"/>
        <end position="140"/>
    </location>
</feature>
<reference evidence="2 3" key="1">
    <citation type="journal article" date="2018" name="Nat. Ecol. Evol.">
        <title>Shark genomes provide insights into elasmobranch evolution and the origin of vertebrates.</title>
        <authorList>
            <person name="Hara Y"/>
            <person name="Yamaguchi K"/>
            <person name="Onimaru K"/>
            <person name="Kadota M"/>
            <person name="Koyanagi M"/>
            <person name="Keeley SD"/>
            <person name="Tatsumi K"/>
            <person name="Tanaka K"/>
            <person name="Motone F"/>
            <person name="Kageyama Y"/>
            <person name="Nozu R"/>
            <person name="Adachi N"/>
            <person name="Nishimura O"/>
            <person name="Nakagawa R"/>
            <person name="Tanegashima C"/>
            <person name="Kiyatake I"/>
            <person name="Matsumoto R"/>
            <person name="Murakumo K"/>
            <person name="Nishida K"/>
            <person name="Terakita A"/>
            <person name="Kuratani S"/>
            <person name="Sato K"/>
            <person name="Hyodo S Kuraku.S."/>
        </authorList>
    </citation>
    <scope>NUCLEOTIDE SEQUENCE [LARGE SCALE GENOMIC DNA]</scope>
</reference>
<dbReference type="STRING" id="75743.A0A401PSL9"/>
<feature type="region of interest" description="Disordered" evidence="1">
    <location>
        <begin position="101"/>
        <end position="145"/>
    </location>
</feature>
<evidence type="ECO:0000256" key="1">
    <source>
        <dbReference type="SAM" id="MobiDB-lite"/>
    </source>
</evidence>
<sequence>MNVSSFICRRISFCKSVAVKLLLQYGADPKLKSADGKNAFAELADDKIKDLLETHCNREVTVSEQPQPIEQQHFENQEYEELTEKITEDSAAPHDLAVHTAEDRPVVSVPGDSSCAGSSTDNRVSLDDKQTPPTLQNARDSGSPHYDILRHESITLMLNEVEMKQERMMKCKLKEPENAAQFELELSQVQTVLNEILTKHKAEKEDLVKKFGILLHIANAL</sequence>
<name>A0A401PSL9_SCYTO</name>
<dbReference type="OrthoDB" id="366390at2759"/>
<dbReference type="EMBL" id="BFAA01008754">
    <property type="protein sequence ID" value="GCB76124.1"/>
    <property type="molecule type" value="Genomic_DNA"/>
</dbReference>